<dbReference type="AlphaFoldDB" id="A0A1W0X1U0"/>
<dbReference type="GO" id="GO:0016342">
    <property type="term" value="C:catenin complex"/>
    <property type="evidence" value="ECO:0007669"/>
    <property type="project" value="TreeGrafter"/>
</dbReference>
<comment type="caution">
    <text evidence="6">The sequence shown here is derived from an EMBL/GenBank/DDBJ whole genome shotgun (WGS) entry which is preliminary data.</text>
</comment>
<reference evidence="7" key="1">
    <citation type="submission" date="2017-01" db="EMBL/GenBank/DDBJ databases">
        <title>Comparative genomics of anhydrobiosis in the tardigrade Hypsibius dujardini.</title>
        <authorList>
            <person name="Yoshida Y."/>
            <person name="Koutsovoulos G."/>
            <person name="Laetsch D."/>
            <person name="Stevens L."/>
            <person name="Kumar S."/>
            <person name="Horikawa D."/>
            <person name="Ishino K."/>
            <person name="Komine S."/>
            <person name="Tomita M."/>
            <person name="Blaxter M."/>
            <person name="Arakawa K."/>
        </authorList>
    </citation>
    <scope>NUCLEOTIDE SEQUENCE [LARGE SCALE GENOMIC DNA]</scope>
    <source>
        <strain evidence="7">Z151</strain>
    </source>
</reference>
<keyword evidence="3" id="KW-0106">Calcium</keyword>
<evidence type="ECO:0008006" key="8">
    <source>
        <dbReference type="Google" id="ProtNLM"/>
    </source>
</evidence>
<dbReference type="EMBL" id="MTYJ01000023">
    <property type="protein sequence ID" value="OQV21436.1"/>
    <property type="molecule type" value="Genomic_DNA"/>
</dbReference>
<keyword evidence="7" id="KW-1185">Reference proteome</keyword>
<dbReference type="GO" id="GO:0005509">
    <property type="term" value="F:calcium ion binding"/>
    <property type="evidence" value="ECO:0007669"/>
    <property type="project" value="InterPro"/>
</dbReference>
<dbReference type="Proteomes" id="UP000192578">
    <property type="component" value="Unassembled WGS sequence"/>
</dbReference>
<dbReference type="GO" id="GO:0016477">
    <property type="term" value="P:cell migration"/>
    <property type="evidence" value="ECO:0007669"/>
    <property type="project" value="TreeGrafter"/>
</dbReference>
<feature type="chain" id="PRO_5012551584" description="Cadherin domain-containing protein" evidence="5">
    <location>
        <begin position="28"/>
        <end position="356"/>
    </location>
</feature>
<dbReference type="SUPFAM" id="SSF49313">
    <property type="entry name" value="Cadherin-like"/>
    <property type="match status" value="2"/>
</dbReference>
<proteinExistence type="predicted"/>
<dbReference type="PANTHER" id="PTHR24027">
    <property type="entry name" value="CADHERIN-23"/>
    <property type="match status" value="1"/>
</dbReference>
<feature type="signal peptide" evidence="5">
    <location>
        <begin position="1"/>
        <end position="27"/>
    </location>
</feature>
<dbReference type="GO" id="GO:0045296">
    <property type="term" value="F:cadherin binding"/>
    <property type="evidence" value="ECO:0007669"/>
    <property type="project" value="TreeGrafter"/>
</dbReference>
<accession>A0A1W0X1U0</accession>
<comment type="subcellular location">
    <subcellularLocation>
        <location evidence="1">Membrane</location>
    </subcellularLocation>
</comment>
<name>A0A1W0X1U0_HYPEX</name>
<keyword evidence="5" id="KW-0732">Signal</keyword>
<organism evidence="6 7">
    <name type="scientific">Hypsibius exemplaris</name>
    <name type="common">Freshwater tardigrade</name>
    <dbReference type="NCBI Taxonomy" id="2072580"/>
    <lineage>
        <taxon>Eukaryota</taxon>
        <taxon>Metazoa</taxon>
        <taxon>Ecdysozoa</taxon>
        <taxon>Tardigrada</taxon>
        <taxon>Eutardigrada</taxon>
        <taxon>Parachela</taxon>
        <taxon>Hypsibioidea</taxon>
        <taxon>Hypsibiidae</taxon>
        <taxon>Hypsibius</taxon>
    </lineage>
</organism>
<dbReference type="GO" id="GO:0098742">
    <property type="term" value="P:cell-cell adhesion via plasma-membrane adhesion molecules"/>
    <property type="evidence" value="ECO:0007669"/>
    <property type="project" value="TreeGrafter"/>
</dbReference>
<dbReference type="InterPro" id="IPR015919">
    <property type="entry name" value="Cadherin-like_sf"/>
</dbReference>
<evidence type="ECO:0000256" key="2">
    <source>
        <dbReference type="ARBA" id="ARBA00022737"/>
    </source>
</evidence>
<dbReference type="GO" id="GO:0008013">
    <property type="term" value="F:beta-catenin binding"/>
    <property type="evidence" value="ECO:0007669"/>
    <property type="project" value="TreeGrafter"/>
</dbReference>
<gene>
    <name evidence="6" type="ORF">BV898_04643</name>
</gene>
<keyword evidence="2" id="KW-0677">Repeat</keyword>
<evidence type="ECO:0000256" key="1">
    <source>
        <dbReference type="ARBA" id="ARBA00004370"/>
    </source>
</evidence>
<dbReference type="Gene3D" id="2.60.40.60">
    <property type="entry name" value="Cadherins"/>
    <property type="match status" value="1"/>
</dbReference>
<dbReference type="PANTHER" id="PTHR24027:SF438">
    <property type="entry name" value="CADHERIN 23"/>
    <property type="match status" value="1"/>
</dbReference>
<evidence type="ECO:0000313" key="6">
    <source>
        <dbReference type="EMBL" id="OQV21436.1"/>
    </source>
</evidence>
<evidence type="ECO:0000313" key="7">
    <source>
        <dbReference type="Proteomes" id="UP000192578"/>
    </source>
</evidence>
<keyword evidence="4" id="KW-0472">Membrane</keyword>
<evidence type="ECO:0000256" key="3">
    <source>
        <dbReference type="ARBA" id="ARBA00022837"/>
    </source>
</evidence>
<protein>
    <recommendedName>
        <fullName evidence="8">Cadherin domain-containing protein</fullName>
    </recommendedName>
</protein>
<dbReference type="InterPro" id="IPR039808">
    <property type="entry name" value="Cadherin"/>
</dbReference>
<evidence type="ECO:0000256" key="4">
    <source>
        <dbReference type="ARBA" id="ARBA00023136"/>
    </source>
</evidence>
<sequence>MGSGAMTGLLTLLLTAALLGCFNGAMGKVLVKRQTFAFTSSSYSFTLSAYVPGTSVGKLATTLGLNAGVTWRVTSPNNNVAINYFTGEMFLINYVQQCTSPQVVPTTATTSANVTISTNVIISVGCSTVSGATTVASTAGAPVFSQTQYTLATQVCSLKTLVGTVAATSSTGLTNIFAVVGATSYFYIDPRTGEIYLTAIPPTATTSFTVSVVNAAGTATVPISVTLNCVATTTASSGSAVLNFGMTSYTFSNVNGVAGAPIDQVFATNSATPSATVTYTTTSTQFTVNPVNGLISVGASGLAVGTYTLTVTATDSTGQTKTTIVTVNVTTAGAAATGPTTPFVPTPGPGGLPDFG</sequence>
<evidence type="ECO:0000256" key="5">
    <source>
        <dbReference type="SAM" id="SignalP"/>
    </source>
</evidence>
<dbReference type="OrthoDB" id="10638957at2759"/>